<dbReference type="GO" id="GO:0005615">
    <property type="term" value="C:extracellular space"/>
    <property type="evidence" value="ECO:0007669"/>
    <property type="project" value="TreeGrafter"/>
</dbReference>
<name>A0AA38I006_9CUCU</name>
<feature type="signal peptide" evidence="1">
    <location>
        <begin position="1"/>
        <end position="19"/>
    </location>
</feature>
<evidence type="ECO:0000313" key="2">
    <source>
        <dbReference type="EMBL" id="KAJ3647818.1"/>
    </source>
</evidence>
<dbReference type="Proteomes" id="UP001168821">
    <property type="component" value="Unassembled WGS sequence"/>
</dbReference>
<dbReference type="PANTHER" id="PTHR11008:SF32">
    <property type="entry name" value="CIRCADIAN CLOCK-CONTROLLED PROTEIN DAYWAKE-RELATED"/>
    <property type="match status" value="1"/>
</dbReference>
<evidence type="ECO:0000313" key="3">
    <source>
        <dbReference type="Proteomes" id="UP001168821"/>
    </source>
</evidence>
<sequence>MKAIITLVCILTLTNLCQGLTLPSGFKKCDKTKSDFNPCLSTAIQGAIQQLKEPQTEYGLPTLDPFVGPDDMIVEYGDETTGLRQKYTSFKFNGLTDVTSTSASFDFSTKTLHLNITFVEVVVEFDYQISGWFILYPVNVSTTGSCTLIKPLFKLAFNLEEYEFEKQSHYRVAGGGKLNFFPEAIIFDYKDIFKKGSLTEEINKGMSENWKIVTAYWQGMFPRLFMDVFEEIFDELLKRVPVPDLFDGL</sequence>
<dbReference type="InterPro" id="IPR038606">
    <property type="entry name" value="To_sf"/>
</dbReference>
<dbReference type="PANTHER" id="PTHR11008">
    <property type="entry name" value="PROTEIN TAKEOUT-LIKE PROTEIN"/>
    <property type="match status" value="1"/>
</dbReference>
<gene>
    <name evidence="2" type="ORF">Zmor_019676</name>
</gene>
<organism evidence="2 3">
    <name type="scientific">Zophobas morio</name>
    <dbReference type="NCBI Taxonomy" id="2755281"/>
    <lineage>
        <taxon>Eukaryota</taxon>
        <taxon>Metazoa</taxon>
        <taxon>Ecdysozoa</taxon>
        <taxon>Arthropoda</taxon>
        <taxon>Hexapoda</taxon>
        <taxon>Insecta</taxon>
        <taxon>Pterygota</taxon>
        <taxon>Neoptera</taxon>
        <taxon>Endopterygota</taxon>
        <taxon>Coleoptera</taxon>
        <taxon>Polyphaga</taxon>
        <taxon>Cucujiformia</taxon>
        <taxon>Tenebrionidae</taxon>
        <taxon>Zophobas</taxon>
    </lineage>
</organism>
<dbReference type="Gene3D" id="3.15.10.30">
    <property type="entry name" value="Haemolymph juvenile hormone binding protein"/>
    <property type="match status" value="1"/>
</dbReference>
<evidence type="ECO:0000256" key="1">
    <source>
        <dbReference type="SAM" id="SignalP"/>
    </source>
</evidence>
<keyword evidence="1" id="KW-0732">Signal</keyword>
<feature type="chain" id="PRO_5041268997" evidence="1">
    <location>
        <begin position="20"/>
        <end position="249"/>
    </location>
</feature>
<accession>A0AA38I006</accession>
<reference evidence="2" key="1">
    <citation type="journal article" date="2023" name="G3 (Bethesda)">
        <title>Whole genome assemblies of Zophobas morio and Tenebrio molitor.</title>
        <authorList>
            <person name="Kaur S."/>
            <person name="Stinson S.A."/>
            <person name="diCenzo G.C."/>
        </authorList>
    </citation>
    <scope>NUCLEOTIDE SEQUENCE</scope>
    <source>
        <strain evidence="2">QUZm001</strain>
    </source>
</reference>
<protein>
    <submittedName>
        <fullName evidence="2">Uncharacterized protein</fullName>
    </submittedName>
</protein>
<dbReference type="SMART" id="SM00700">
    <property type="entry name" value="JHBP"/>
    <property type="match status" value="1"/>
</dbReference>
<proteinExistence type="predicted"/>
<keyword evidence="3" id="KW-1185">Reference proteome</keyword>
<dbReference type="Pfam" id="PF06585">
    <property type="entry name" value="JHBP"/>
    <property type="match status" value="1"/>
</dbReference>
<dbReference type="InterPro" id="IPR010562">
    <property type="entry name" value="Haemolymph_juvenile_hormone-bd"/>
</dbReference>
<dbReference type="EMBL" id="JALNTZ010000006">
    <property type="protein sequence ID" value="KAJ3647818.1"/>
    <property type="molecule type" value="Genomic_DNA"/>
</dbReference>
<dbReference type="AlphaFoldDB" id="A0AA38I006"/>
<comment type="caution">
    <text evidence="2">The sequence shown here is derived from an EMBL/GenBank/DDBJ whole genome shotgun (WGS) entry which is preliminary data.</text>
</comment>